<name>A0A364JSA6_9HYPH</name>
<protein>
    <submittedName>
        <fullName evidence="2">Uncharacterized protein</fullName>
    </submittedName>
</protein>
<sequence>MRGGHPLNVLARTFFAGALAGFVFLIGASAASPEAAAALLDLYRDGIDVKDALVFAWLFGHAAILIHHILPGIARV</sequence>
<dbReference type="RefSeq" id="WP_111576220.1">
    <property type="nucleotide sequence ID" value="NZ_JBHEEY010000017.1"/>
</dbReference>
<feature type="transmembrane region" description="Helical" evidence="1">
    <location>
        <begin position="53"/>
        <end position="74"/>
    </location>
</feature>
<accession>A0A364JSA6</accession>
<proteinExistence type="predicted"/>
<evidence type="ECO:0000313" key="3">
    <source>
        <dbReference type="Proteomes" id="UP000249453"/>
    </source>
</evidence>
<organism evidence="2 3">
    <name type="scientific">Falsochrobactrum ovis</name>
    <dbReference type="NCBI Taxonomy" id="1293442"/>
    <lineage>
        <taxon>Bacteria</taxon>
        <taxon>Pseudomonadati</taxon>
        <taxon>Pseudomonadota</taxon>
        <taxon>Alphaproteobacteria</taxon>
        <taxon>Hyphomicrobiales</taxon>
        <taxon>Brucellaceae</taxon>
        <taxon>Falsochrobactrum</taxon>
    </lineage>
</organism>
<dbReference type="AlphaFoldDB" id="A0A364JSA6"/>
<keyword evidence="3" id="KW-1185">Reference proteome</keyword>
<comment type="caution">
    <text evidence="2">The sequence shown here is derived from an EMBL/GenBank/DDBJ whole genome shotgun (WGS) entry which is preliminary data.</text>
</comment>
<dbReference type="Proteomes" id="UP000249453">
    <property type="component" value="Unassembled WGS sequence"/>
</dbReference>
<evidence type="ECO:0000313" key="2">
    <source>
        <dbReference type="EMBL" id="RAK25932.1"/>
    </source>
</evidence>
<dbReference type="EMBL" id="QLMK01000017">
    <property type="protein sequence ID" value="RAK25932.1"/>
    <property type="molecule type" value="Genomic_DNA"/>
</dbReference>
<keyword evidence="1" id="KW-1133">Transmembrane helix</keyword>
<keyword evidence="1" id="KW-0812">Transmembrane</keyword>
<dbReference type="OrthoDB" id="9923424at2"/>
<gene>
    <name evidence="2" type="ORF">C7374_1177</name>
</gene>
<keyword evidence="1" id="KW-0472">Membrane</keyword>
<evidence type="ECO:0000256" key="1">
    <source>
        <dbReference type="SAM" id="Phobius"/>
    </source>
</evidence>
<reference evidence="2 3" key="1">
    <citation type="submission" date="2018-06" db="EMBL/GenBank/DDBJ databases">
        <title>Genomic Encyclopedia of Type Strains, Phase IV (KMG-IV): sequencing the most valuable type-strain genomes for metagenomic binning, comparative biology and taxonomic classification.</title>
        <authorList>
            <person name="Goeker M."/>
        </authorList>
    </citation>
    <scope>NUCLEOTIDE SEQUENCE [LARGE SCALE GENOMIC DNA]</scope>
    <source>
        <strain evidence="2 3">DSM 26720</strain>
    </source>
</reference>